<reference evidence="2" key="1">
    <citation type="journal article" date="2013" name="PLoS ONE">
        <title>Gene expression in gut symbiotic organ of stinkbug affected by extracellular bacterial symbiont.</title>
        <authorList>
            <person name="Futahashi R."/>
            <person name="Tanaka K."/>
            <person name="Tanahashi M."/>
            <person name="Nikoh N."/>
            <person name="Kikuchi Y."/>
            <person name="Lee B.L."/>
            <person name="Fukatsu T."/>
        </authorList>
    </citation>
    <scope>NUCLEOTIDE SEQUENCE</scope>
    <source>
        <tissue evidence="2">Midgut</tissue>
    </source>
</reference>
<dbReference type="AlphaFoldDB" id="R4WDZ5"/>
<protein>
    <submittedName>
        <fullName evidence="2">Uncharacterized protein</fullName>
    </submittedName>
</protein>
<evidence type="ECO:0000313" key="2">
    <source>
        <dbReference type="EMBL" id="BAN21298.1"/>
    </source>
</evidence>
<sequence>MKCGQLSLFKFTHVFLFLFILLINNSDCGEKPFALVNVPSNGKVTILLNNMPPFKKASVPSVSRKMEEKDSPKMRVSSIFIFPRKPCPKGMRRDHKGECREIFAKRPQR</sequence>
<evidence type="ECO:0000256" key="1">
    <source>
        <dbReference type="SAM" id="SignalP"/>
    </source>
</evidence>
<feature type="signal peptide" evidence="1">
    <location>
        <begin position="1"/>
        <end position="28"/>
    </location>
</feature>
<proteinExistence type="evidence at transcript level"/>
<name>R4WDZ5_RIPPE</name>
<keyword evidence="1" id="KW-0732">Signal</keyword>
<accession>R4WDZ5</accession>
<feature type="chain" id="PRO_5004380756" evidence="1">
    <location>
        <begin position="29"/>
        <end position="109"/>
    </location>
</feature>
<dbReference type="EMBL" id="AK418083">
    <property type="protein sequence ID" value="BAN21298.1"/>
    <property type="molecule type" value="mRNA"/>
</dbReference>
<organism evidence="2">
    <name type="scientific">Riptortus pedestris</name>
    <name type="common">Bean bug</name>
    <dbReference type="NCBI Taxonomy" id="329032"/>
    <lineage>
        <taxon>Eukaryota</taxon>
        <taxon>Metazoa</taxon>
        <taxon>Ecdysozoa</taxon>
        <taxon>Arthropoda</taxon>
        <taxon>Hexapoda</taxon>
        <taxon>Insecta</taxon>
        <taxon>Pterygota</taxon>
        <taxon>Neoptera</taxon>
        <taxon>Paraneoptera</taxon>
        <taxon>Hemiptera</taxon>
        <taxon>Heteroptera</taxon>
        <taxon>Panheteroptera</taxon>
        <taxon>Pentatomomorpha</taxon>
        <taxon>Coreoidea</taxon>
        <taxon>Alydidae</taxon>
        <taxon>Riptortus</taxon>
    </lineage>
</organism>